<dbReference type="PANTHER" id="PTHR30287:SF2">
    <property type="entry name" value="BLL1001 PROTEIN"/>
    <property type="match status" value="1"/>
</dbReference>
<dbReference type="STRING" id="1450648.CLORY_32130"/>
<evidence type="ECO:0000256" key="1">
    <source>
        <dbReference type="SAM" id="Phobius"/>
    </source>
</evidence>
<name>A0A1V4II12_9CLOT</name>
<feature type="transmembrane region" description="Helical" evidence="1">
    <location>
        <begin position="776"/>
        <end position="798"/>
    </location>
</feature>
<dbReference type="Proteomes" id="UP000190080">
    <property type="component" value="Unassembled WGS sequence"/>
</dbReference>
<dbReference type="OrthoDB" id="2934570at2"/>
<gene>
    <name evidence="2" type="ORF">CLORY_32130</name>
</gene>
<reference evidence="2 3" key="1">
    <citation type="submission" date="2017-03" db="EMBL/GenBank/DDBJ databases">
        <title>Genome sequence of Clostridium oryzae DSM 28571.</title>
        <authorList>
            <person name="Poehlein A."/>
            <person name="Daniel R."/>
        </authorList>
    </citation>
    <scope>NUCLEOTIDE SEQUENCE [LARGE SCALE GENOMIC DNA]</scope>
    <source>
        <strain evidence="2 3">DSM 28571</strain>
    </source>
</reference>
<accession>A0A1V4II12</accession>
<feature type="transmembrane region" description="Helical" evidence="1">
    <location>
        <begin position="20"/>
        <end position="41"/>
    </location>
</feature>
<keyword evidence="1" id="KW-1133">Transmembrane helix</keyword>
<proteinExistence type="predicted"/>
<feature type="transmembrane region" description="Helical" evidence="1">
    <location>
        <begin position="462"/>
        <end position="485"/>
    </location>
</feature>
<evidence type="ECO:0000313" key="2">
    <source>
        <dbReference type="EMBL" id="OPJ59566.1"/>
    </source>
</evidence>
<keyword evidence="1" id="KW-0812">Transmembrane</keyword>
<feature type="transmembrane region" description="Helical" evidence="1">
    <location>
        <begin position="510"/>
        <end position="534"/>
    </location>
</feature>
<feature type="transmembrane region" description="Helical" evidence="1">
    <location>
        <begin position="416"/>
        <end position="441"/>
    </location>
</feature>
<dbReference type="PANTHER" id="PTHR30287">
    <property type="entry name" value="MEMBRANE COMPONENT OF PREDICTED ABC SUPERFAMILY METABOLITE UPTAKE TRANSPORTER"/>
    <property type="match status" value="1"/>
</dbReference>
<keyword evidence="3" id="KW-1185">Reference proteome</keyword>
<dbReference type="GO" id="GO:0005886">
    <property type="term" value="C:plasma membrane"/>
    <property type="evidence" value="ECO:0007669"/>
    <property type="project" value="UniProtKB-SubCell"/>
</dbReference>
<dbReference type="AlphaFoldDB" id="A0A1V4II12"/>
<comment type="caution">
    <text evidence="2">The sequence shown here is derived from an EMBL/GenBank/DDBJ whole genome shotgun (WGS) entry which is preliminary data.</text>
</comment>
<protein>
    <submittedName>
        <fullName evidence="2">FtsX-like permease family protein</fullName>
    </submittedName>
</protein>
<keyword evidence="1" id="KW-0472">Membrane</keyword>
<dbReference type="InterPro" id="IPR038766">
    <property type="entry name" value="Membrane_comp_ABC_pdt"/>
</dbReference>
<feature type="transmembrane region" description="Helical" evidence="1">
    <location>
        <begin position="580"/>
        <end position="599"/>
    </location>
</feature>
<dbReference type="RefSeq" id="WP_079426340.1">
    <property type="nucleotide sequence ID" value="NZ_MZGV01000042.1"/>
</dbReference>
<feature type="transmembrane region" description="Helical" evidence="1">
    <location>
        <begin position="826"/>
        <end position="846"/>
    </location>
</feature>
<dbReference type="EMBL" id="MZGV01000042">
    <property type="protein sequence ID" value="OPJ59566.1"/>
    <property type="molecule type" value="Genomic_DNA"/>
</dbReference>
<feature type="transmembrane region" description="Helical" evidence="1">
    <location>
        <begin position="873"/>
        <end position="893"/>
    </location>
</feature>
<organism evidence="2 3">
    <name type="scientific">Clostridium oryzae</name>
    <dbReference type="NCBI Taxonomy" id="1450648"/>
    <lineage>
        <taxon>Bacteria</taxon>
        <taxon>Bacillati</taxon>
        <taxon>Bacillota</taxon>
        <taxon>Clostridia</taxon>
        <taxon>Eubacteriales</taxon>
        <taxon>Clostridiaceae</taxon>
        <taxon>Clostridium</taxon>
    </lineage>
</organism>
<evidence type="ECO:0000313" key="3">
    <source>
        <dbReference type="Proteomes" id="UP000190080"/>
    </source>
</evidence>
<sequence>MQKIFRKRVLRDLKSNCFRYLALGLMIVLGMYLVVSLVGAADTVISDVNSMSLKNHLEDGEFSVFVPLTGKQEGKLKNKGITLEKMFYLDYILKDNSTVRVFKSRKKINLIVIDKGRTAKNSKEAVIEKRYSEEHNLSVGDNIAIDGDKLKIVGIGTVPDYDSMLKNMSDSNVDSKHFGLAFVTDKKYENLKENGNYSKTEEYVYGYKLNGKMTNSKLKNYLNKLKLDTKKVRDPYFQEFLNKSTGKKKDIKNGIGKLSTGATRLKKSLSILKKNNITVQAGADRIFKTYLDETYNELEKYGYNQKLTEKNYKAVLQSCIDNTDKADFKIKLGLTLKELDALEKYKHGIDDYTGGVARSSGGAASLTRGMQKLKKNTNKLLNKYFKVNINDLTQFVTAADNPRIKASAGDQIINKYAGLVSGIIVMILFTYVISVFVIHGIEKESSTIGALYALGVKKKELVMHYLTLPIVITLLAGACGTVLGFSKYGVNVQLKDCYTYYSVPKLEAFYPFYLIIYGVIMPPVIAVIVNYFVISKKLSQPALKLIRNEQKNSRISNINLGNMGFVRRFQIRQMLREARTGFTVIFGMFISLLVMMIGIDCYVMCHNISVKNKADTKYEYMYTYKYPQKKVPTSGEGCYAETLSKKSHGYNLDITLLGIDNNNPYFNVNTVKGKNKVVVASSTAEKFKLKKGDKLILEDRANNMDYAFTIAGIAPYSVGLHAFMDIDSMRELFGQKKDYYNVVLSSQKLNIAAGRLYTVTTKKDISKSSDVFIDKMIPMISMLIVVSSIIFCVVMYLMMKVMIDRSAFNISLIKIFGYKAAEVRKLYLNGNFYIILVGAIISIPLAKKLMDTIYPYFVSNVACGIDLRFSGQLYLGIFAGVMLLYFVINQLLVGRLKKLSPAEVLKNRE</sequence>